<dbReference type="InterPro" id="IPR013512">
    <property type="entry name" value="DXP_reductoisomerase_N"/>
</dbReference>
<dbReference type="Gene3D" id="3.40.50.720">
    <property type="entry name" value="NAD(P)-binding Rossmann-like Domain"/>
    <property type="match status" value="1"/>
</dbReference>
<feature type="binding site" evidence="9">
    <location>
        <position position="221"/>
    </location>
    <ligand>
        <name>1-deoxy-D-xylulose 5-phosphate</name>
        <dbReference type="ChEBI" id="CHEBI:57792"/>
    </ligand>
</feature>
<gene>
    <name evidence="9" type="primary">dxr</name>
    <name evidence="13" type="ORF">SAMN05660686_04226</name>
</gene>
<dbReference type="RefSeq" id="WP_245702110.1">
    <property type="nucleotide sequence ID" value="NZ_FNBW01000016.1"/>
</dbReference>
<proteinExistence type="inferred from homology"/>
<dbReference type="InterPro" id="IPR026877">
    <property type="entry name" value="DXPR_C"/>
</dbReference>
<evidence type="ECO:0000259" key="11">
    <source>
        <dbReference type="Pfam" id="PF08436"/>
    </source>
</evidence>
<feature type="binding site" evidence="9">
    <location>
        <position position="230"/>
    </location>
    <ligand>
        <name>Mn(2+)</name>
        <dbReference type="ChEBI" id="CHEBI:29035"/>
    </ligand>
</feature>
<keyword evidence="5 9" id="KW-0560">Oxidoreductase</keyword>
<comment type="similarity">
    <text evidence="2 9">Belongs to the DXR family.</text>
</comment>
<feature type="binding site" evidence="9">
    <location>
        <position position="185"/>
    </location>
    <ligand>
        <name>1-deoxy-D-xylulose 5-phosphate</name>
        <dbReference type="ChEBI" id="CHEBI:57792"/>
    </ligand>
</feature>
<feature type="binding site" evidence="9">
    <location>
        <position position="22"/>
    </location>
    <ligand>
        <name>NADPH</name>
        <dbReference type="ChEBI" id="CHEBI:57783"/>
    </ligand>
</feature>
<feature type="binding site" evidence="9">
    <location>
        <position position="226"/>
    </location>
    <ligand>
        <name>1-deoxy-D-xylulose 5-phosphate</name>
        <dbReference type="ChEBI" id="CHEBI:57792"/>
    </ligand>
</feature>
<feature type="binding site" evidence="9">
    <location>
        <position position="230"/>
    </location>
    <ligand>
        <name>1-deoxy-D-xylulose 5-phosphate</name>
        <dbReference type="ChEBI" id="CHEBI:57792"/>
    </ligand>
</feature>
<dbReference type="InterPro" id="IPR036169">
    <property type="entry name" value="DXPR_C_sf"/>
</dbReference>
<sequence>MVDPVADPKVDGVRRISILGSTGSVGTSTIDLISRAPERFAVTALAGGANADLLARQARAVGARFVAIADESAWPVLRDALLGTGIEAAAGEDAVLEAGRREADWTMGSIVGAAGLAPTLEAVRRGGIVALANKESLVCAGRLFTEEAVRADCRILPVDSEHNAIFQVFDDARREGIEKIILTASGGPFRTLSRDDMARKTLAQAVAHPNWSMGVKISIDSATMMNKGLELIEAHHLFALPEERIDVLVHPQSVIHSMVSYVDGSVLAQLGAPDMRTPIAHCLAWPRRMDTPVERLDLAAIGQLSFFAPDTERFPALRLAREALRAEGDAACVMNAANEAAVAAFVDGRIGFTDIASVVEETLQRCPTEEIGDLEAVFAADGKGRRIAGEVIAGFAGVSIAQAGAAI</sequence>
<dbReference type="AlphaFoldDB" id="A0A8G2BLE4"/>
<comment type="function">
    <text evidence="9">Catalyzes the NADPH-dependent rearrangement and reduction of 1-deoxy-D-xylulose-5-phosphate (DXP) to 2-C-methyl-D-erythritol 4-phosphate (MEP).</text>
</comment>
<keyword evidence="13" id="KW-0413">Isomerase</keyword>
<dbReference type="EC" id="1.1.1.267" evidence="9"/>
<accession>A0A8G2BLE4</accession>
<dbReference type="GO" id="GO:0030145">
    <property type="term" value="F:manganese ion binding"/>
    <property type="evidence" value="ECO:0007669"/>
    <property type="project" value="TreeGrafter"/>
</dbReference>
<dbReference type="PIRSF" id="PIRSF006205">
    <property type="entry name" value="Dxp_reductismrs"/>
    <property type="match status" value="1"/>
</dbReference>
<feature type="binding site" evidence="9">
    <location>
        <position position="50"/>
    </location>
    <ligand>
        <name>NADPH</name>
        <dbReference type="ChEBI" id="CHEBI:57783"/>
    </ligand>
</feature>
<organism evidence="13 14">
    <name type="scientific">Thalassobaculum litoreum DSM 18839</name>
    <dbReference type="NCBI Taxonomy" id="1123362"/>
    <lineage>
        <taxon>Bacteria</taxon>
        <taxon>Pseudomonadati</taxon>
        <taxon>Pseudomonadota</taxon>
        <taxon>Alphaproteobacteria</taxon>
        <taxon>Rhodospirillales</taxon>
        <taxon>Thalassobaculaceae</taxon>
        <taxon>Thalassobaculum</taxon>
    </lineage>
</organism>
<evidence type="ECO:0000313" key="13">
    <source>
        <dbReference type="EMBL" id="SDG39052.1"/>
    </source>
</evidence>
<name>A0A8G2BLE4_9PROT</name>
<keyword evidence="6 9" id="KW-0464">Manganese</keyword>
<dbReference type="NCBIfam" id="TIGR00243">
    <property type="entry name" value="Dxr"/>
    <property type="match status" value="1"/>
</dbReference>
<dbReference type="PANTHER" id="PTHR30525:SF0">
    <property type="entry name" value="1-DEOXY-D-XYLULOSE 5-PHOSPHATE REDUCTOISOMERASE, CHLOROPLASTIC"/>
    <property type="match status" value="1"/>
</dbReference>
<evidence type="ECO:0000256" key="7">
    <source>
        <dbReference type="ARBA" id="ARBA00023229"/>
    </source>
</evidence>
<dbReference type="InterPro" id="IPR036291">
    <property type="entry name" value="NAD(P)-bd_dom_sf"/>
</dbReference>
<feature type="binding site" evidence="9">
    <location>
        <position position="135"/>
    </location>
    <ligand>
        <name>NADPH</name>
        <dbReference type="ChEBI" id="CHEBI:57783"/>
    </ligand>
</feature>
<keyword evidence="7 9" id="KW-0414">Isoprene biosynthesis</keyword>
<dbReference type="GO" id="GO:0016853">
    <property type="term" value="F:isomerase activity"/>
    <property type="evidence" value="ECO:0007669"/>
    <property type="project" value="UniProtKB-KW"/>
</dbReference>
<feature type="domain" description="1-deoxy-D-xylulose 5-phosphate reductoisomerase C-terminal" evidence="11">
    <location>
        <begin position="155"/>
        <end position="238"/>
    </location>
</feature>
<feature type="binding site" evidence="9">
    <location>
        <position position="24"/>
    </location>
    <ligand>
        <name>NADPH</name>
        <dbReference type="ChEBI" id="CHEBI:57783"/>
    </ligand>
</feature>
<feature type="binding site" evidence="9">
    <location>
        <position position="23"/>
    </location>
    <ligand>
        <name>NADPH</name>
        <dbReference type="ChEBI" id="CHEBI:57783"/>
    </ligand>
</feature>
<dbReference type="Pfam" id="PF13288">
    <property type="entry name" value="DXPR_C"/>
    <property type="match status" value="1"/>
</dbReference>
<dbReference type="FunFam" id="3.40.50.720:FF:000045">
    <property type="entry name" value="1-deoxy-D-xylulose 5-phosphate reductoisomerase"/>
    <property type="match status" value="1"/>
</dbReference>
<comment type="pathway">
    <text evidence="1 9">Isoprenoid biosynthesis; isopentenyl diphosphate biosynthesis via DXP pathway; isopentenyl diphosphate from 1-deoxy-D-xylulose 5-phosphate: step 1/6.</text>
</comment>
<dbReference type="InterPro" id="IPR013644">
    <property type="entry name" value="DXP_reductoisomerase_C"/>
</dbReference>
<evidence type="ECO:0000259" key="12">
    <source>
        <dbReference type="Pfam" id="PF13288"/>
    </source>
</evidence>
<dbReference type="Proteomes" id="UP000198615">
    <property type="component" value="Unassembled WGS sequence"/>
</dbReference>
<feature type="binding site" evidence="9">
    <location>
        <position position="25"/>
    </location>
    <ligand>
        <name>NADPH</name>
        <dbReference type="ChEBI" id="CHEBI:57783"/>
    </ligand>
</feature>
<feature type="domain" description="1-deoxy-D-xylulose 5-phosphate reductoisomerase N-terminal" evidence="10">
    <location>
        <begin position="16"/>
        <end position="141"/>
    </location>
</feature>
<evidence type="ECO:0000259" key="10">
    <source>
        <dbReference type="Pfam" id="PF02670"/>
    </source>
</evidence>
<comment type="cofactor">
    <cofactor evidence="9">
        <name>Mg(2+)</name>
        <dbReference type="ChEBI" id="CHEBI:18420"/>
    </cofactor>
    <cofactor evidence="9">
        <name>Mn(2+)</name>
        <dbReference type="ChEBI" id="CHEBI:29035"/>
    </cofactor>
</comment>
<comment type="caution">
    <text evidence="9">Lacks conserved residue(s) required for the propagation of feature annotation.</text>
</comment>
<feature type="binding site" evidence="9">
    <location>
        <position position="161"/>
    </location>
    <ligand>
        <name>Mn(2+)</name>
        <dbReference type="ChEBI" id="CHEBI:29035"/>
    </ligand>
</feature>
<dbReference type="GO" id="GO:0051484">
    <property type="term" value="P:isopentenyl diphosphate biosynthetic process, methylerythritol 4-phosphate pathway involved in terpenoid biosynthetic process"/>
    <property type="evidence" value="ECO:0007669"/>
    <property type="project" value="UniProtKB-ARBA"/>
</dbReference>
<keyword evidence="14" id="KW-1185">Reference proteome</keyword>
<evidence type="ECO:0000256" key="1">
    <source>
        <dbReference type="ARBA" id="ARBA00005094"/>
    </source>
</evidence>
<dbReference type="Pfam" id="PF08436">
    <property type="entry name" value="DXP_redisom_C"/>
    <property type="match status" value="1"/>
</dbReference>
<dbReference type="SUPFAM" id="SSF55347">
    <property type="entry name" value="Glyceraldehyde-3-phosphate dehydrogenase-like, C-terminal domain"/>
    <property type="match status" value="1"/>
</dbReference>
<feature type="binding site" evidence="9">
    <location>
        <position position="134"/>
    </location>
    <ligand>
        <name>1-deoxy-D-xylulose 5-phosphate</name>
        <dbReference type="ChEBI" id="CHEBI:57792"/>
    </ligand>
</feature>
<keyword evidence="9" id="KW-0460">Magnesium</keyword>
<keyword evidence="4 9" id="KW-0521">NADP</keyword>
<evidence type="ECO:0000256" key="8">
    <source>
        <dbReference type="ARBA" id="ARBA00048543"/>
    </source>
</evidence>
<comment type="caution">
    <text evidence="13">The sequence shown here is derived from an EMBL/GenBank/DDBJ whole genome shotgun (WGS) entry which is preliminary data.</text>
</comment>
<evidence type="ECO:0000256" key="9">
    <source>
        <dbReference type="HAMAP-Rule" id="MF_00183"/>
    </source>
</evidence>
<feature type="domain" description="DXP reductoisomerase C-terminal" evidence="12">
    <location>
        <begin position="270"/>
        <end position="386"/>
    </location>
</feature>
<dbReference type="NCBIfam" id="NF009114">
    <property type="entry name" value="PRK12464.1"/>
    <property type="match status" value="1"/>
</dbReference>
<dbReference type="UniPathway" id="UPA00056">
    <property type="reaction ID" value="UER00092"/>
</dbReference>
<evidence type="ECO:0000256" key="3">
    <source>
        <dbReference type="ARBA" id="ARBA00022723"/>
    </source>
</evidence>
<feature type="binding site" evidence="9">
    <location>
        <position position="214"/>
    </location>
    <ligand>
        <name>NADPH</name>
        <dbReference type="ChEBI" id="CHEBI:57783"/>
    </ligand>
</feature>
<reference evidence="13 14" key="1">
    <citation type="submission" date="2016-10" db="EMBL/GenBank/DDBJ databases">
        <authorList>
            <person name="Varghese N."/>
            <person name="Submissions S."/>
        </authorList>
    </citation>
    <scope>NUCLEOTIDE SEQUENCE [LARGE SCALE GENOMIC DNA]</scope>
    <source>
        <strain evidence="13 14">DSM 18839</strain>
    </source>
</reference>
<evidence type="ECO:0000256" key="6">
    <source>
        <dbReference type="ARBA" id="ARBA00023211"/>
    </source>
</evidence>
<keyword evidence="3 9" id="KW-0479">Metal-binding</keyword>
<evidence type="ECO:0000256" key="2">
    <source>
        <dbReference type="ARBA" id="ARBA00006825"/>
    </source>
</evidence>
<dbReference type="GO" id="GO:0070402">
    <property type="term" value="F:NADPH binding"/>
    <property type="evidence" value="ECO:0007669"/>
    <property type="project" value="InterPro"/>
</dbReference>
<dbReference type="EMBL" id="FNBW01000016">
    <property type="protein sequence ID" value="SDG39052.1"/>
    <property type="molecule type" value="Genomic_DNA"/>
</dbReference>
<comment type="catalytic activity">
    <reaction evidence="8">
        <text>2-C-methyl-D-erythritol 4-phosphate + NADP(+) = 1-deoxy-D-xylulose 5-phosphate + NADPH + H(+)</text>
        <dbReference type="Rhea" id="RHEA:13717"/>
        <dbReference type="ChEBI" id="CHEBI:15378"/>
        <dbReference type="ChEBI" id="CHEBI:57783"/>
        <dbReference type="ChEBI" id="CHEBI:57792"/>
        <dbReference type="ChEBI" id="CHEBI:58262"/>
        <dbReference type="ChEBI" id="CHEBI:58349"/>
        <dbReference type="EC" id="1.1.1.267"/>
    </reaction>
    <physiologicalReaction direction="right-to-left" evidence="8">
        <dbReference type="Rhea" id="RHEA:13719"/>
    </physiologicalReaction>
</comment>
<feature type="binding site" evidence="9">
    <location>
        <position position="159"/>
    </location>
    <ligand>
        <name>Mn(2+)</name>
        <dbReference type="ChEBI" id="CHEBI:29035"/>
    </ligand>
</feature>
<evidence type="ECO:0000313" key="14">
    <source>
        <dbReference type="Proteomes" id="UP000198615"/>
    </source>
</evidence>
<dbReference type="SUPFAM" id="SSF51735">
    <property type="entry name" value="NAD(P)-binding Rossmann-fold domains"/>
    <property type="match status" value="1"/>
</dbReference>
<feature type="binding site" evidence="9">
    <location>
        <position position="48"/>
    </location>
    <ligand>
        <name>NADPH</name>
        <dbReference type="ChEBI" id="CHEBI:57783"/>
    </ligand>
</feature>
<dbReference type="Gene3D" id="1.10.1740.10">
    <property type="match status" value="1"/>
</dbReference>
<dbReference type="PANTHER" id="PTHR30525">
    <property type="entry name" value="1-DEOXY-D-XYLULOSE 5-PHOSPHATE REDUCTOISOMERASE"/>
    <property type="match status" value="1"/>
</dbReference>
<feature type="binding site" evidence="9">
    <location>
        <position position="227"/>
    </location>
    <ligand>
        <name>1-deoxy-D-xylulose 5-phosphate</name>
        <dbReference type="ChEBI" id="CHEBI:57792"/>
    </ligand>
</feature>
<feature type="binding site" evidence="9">
    <location>
        <position position="208"/>
    </location>
    <ligand>
        <name>1-deoxy-D-xylulose 5-phosphate</name>
        <dbReference type="ChEBI" id="CHEBI:57792"/>
    </ligand>
</feature>
<feature type="binding site" evidence="9">
    <location>
        <position position="133"/>
    </location>
    <ligand>
        <name>NADPH</name>
        <dbReference type="ChEBI" id="CHEBI:57783"/>
    </ligand>
</feature>
<evidence type="ECO:0000256" key="5">
    <source>
        <dbReference type="ARBA" id="ARBA00023002"/>
    </source>
</evidence>
<dbReference type="HAMAP" id="MF_00183">
    <property type="entry name" value="DXP_reductoisom"/>
    <property type="match status" value="1"/>
</dbReference>
<dbReference type="InterPro" id="IPR003821">
    <property type="entry name" value="DXP_reductoisomerase"/>
</dbReference>
<dbReference type="Pfam" id="PF02670">
    <property type="entry name" value="DXP_reductoisom"/>
    <property type="match status" value="1"/>
</dbReference>
<protein>
    <recommendedName>
        <fullName evidence="9">1-deoxy-D-xylulose 5-phosphate reductoisomerase</fullName>
        <shortName evidence="9">DXP reductoisomerase</shortName>
        <ecNumber evidence="9">1.1.1.267</ecNumber>
    </recommendedName>
    <alternativeName>
        <fullName evidence="9">1-deoxyxylulose-5-phosphate reductoisomerase</fullName>
    </alternativeName>
    <alternativeName>
        <fullName evidence="9">2-C-methyl-D-erythritol 4-phosphate synthase</fullName>
    </alternativeName>
</protein>
<evidence type="ECO:0000256" key="4">
    <source>
        <dbReference type="ARBA" id="ARBA00022857"/>
    </source>
</evidence>
<feature type="binding site" evidence="9">
    <location>
        <position position="160"/>
    </location>
    <ligand>
        <name>1-deoxy-D-xylulose 5-phosphate</name>
        <dbReference type="ChEBI" id="CHEBI:57792"/>
    </ligand>
</feature>
<dbReference type="SUPFAM" id="SSF69055">
    <property type="entry name" value="1-deoxy-D-xylulose-5-phosphate reductoisomerase, C-terminal domain"/>
    <property type="match status" value="1"/>
</dbReference>
<dbReference type="GO" id="GO:0030604">
    <property type="term" value="F:1-deoxy-D-xylulose-5-phosphate reductoisomerase activity"/>
    <property type="evidence" value="ECO:0007669"/>
    <property type="project" value="UniProtKB-UniRule"/>
</dbReference>
<feature type="binding site" evidence="9">
    <location>
        <position position="161"/>
    </location>
    <ligand>
        <name>1-deoxy-D-xylulose 5-phosphate</name>
        <dbReference type="ChEBI" id="CHEBI:57792"/>
    </ligand>
</feature>